<accession>A0A0F9WRJ3</accession>
<feature type="region of interest" description="Disordered" evidence="1">
    <location>
        <begin position="175"/>
        <end position="217"/>
    </location>
</feature>
<dbReference type="AlphaFoldDB" id="A0A0F9WRJ3"/>
<sequence length="238" mass="26362">MTMLTLGQLLKATQSASQRGSGRSVSERASKVSISGVKTGFRDGWKVPDTAYWGSPGVQEILFVTQASDSKTDRRFRKPYRTMYRFPLNQASGSPYPSGASANDLPVWVNCTCPAFRYYSEVALTKKNSSDVIESDGSLPRQNNPQMEPYICKHLYATAKMAMDKRRTIGVTASIATLQDDPMKPKGRDPERVDTQTPKSQKGRKTPKVSATAAKPTTIPQTWLGRLAYILFNERAGR</sequence>
<feature type="domain" description="SWIM-type" evidence="2">
    <location>
        <begin position="96"/>
        <end position="163"/>
    </location>
</feature>
<comment type="caution">
    <text evidence="3">The sequence shown here is derived from an EMBL/GenBank/DDBJ whole genome shotgun (WGS) entry which is preliminary data.</text>
</comment>
<evidence type="ECO:0000313" key="3">
    <source>
        <dbReference type="EMBL" id="KKN88846.1"/>
    </source>
</evidence>
<protein>
    <recommendedName>
        <fullName evidence="2">SWIM-type domain-containing protein</fullName>
    </recommendedName>
</protein>
<proteinExistence type="predicted"/>
<dbReference type="EMBL" id="LAZR01000125">
    <property type="protein sequence ID" value="KKN88846.1"/>
    <property type="molecule type" value="Genomic_DNA"/>
</dbReference>
<organism evidence="3">
    <name type="scientific">marine sediment metagenome</name>
    <dbReference type="NCBI Taxonomy" id="412755"/>
    <lineage>
        <taxon>unclassified sequences</taxon>
        <taxon>metagenomes</taxon>
        <taxon>ecological metagenomes</taxon>
    </lineage>
</organism>
<dbReference type="PROSITE" id="PS50966">
    <property type="entry name" value="ZF_SWIM"/>
    <property type="match status" value="1"/>
</dbReference>
<name>A0A0F9WRJ3_9ZZZZ</name>
<reference evidence="3" key="1">
    <citation type="journal article" date="2015" name="Nature">
        <title>Complex archaea that bridge the gap between prokaryotes and eukaryotes.</title>
        <authorList>
            <person name="Spang A."/>
            <person name="Saw J.H."/>
            <person name="Jorgensen S.L."/>
            <person name="Zaremba-Niedzwiedzka K."/>
            <person name="Martijn J."/>
            <person name="Lind A.E."/>
            <person name="van Eijk R."/>
            <person name="Schleper C."/>
            <person name="Guy L."/>
            <person name="Ettema T.J."/>
        </authorList>
    </citation>
    <scope>NUCLEOTIDE SEQUENCE</scope>
</reference>
<feature type="compositionally biased region" description="Basic and acidic residues" evidence="1">
    <location>
        <begin position="181"/>
        <end position="194"/>
    </location>
</feature>
<evidence type="ECO:0000259" key="2">
    <source>
        <dbReference type="PROSITE" id="PS50966"/>
    </source>
</evidence>
<gene>
    <name evidence="3" type="ORF">LCGC14_0244530</name>
</gene>
<dbReference type="GO" id="GO:0008270">
    <property type="term" value="F:zinc ion binding"/>
    <property type="evidence" value="ECO:0007669"/>
    <property type="project" value="InterPro"/>
</dbReference>
<dbReference type="InterPro" id="IPR007527">
    <property type="entry name" value="Znf_SWIM"/>
</dbReference>
<evidence type="ECO:0000256" key="1">
    <source>
        <dbReference type="SAM" id="MobiDB-lite"/>
    </source>
</evidence>